<sequence>MHVEELYNEMSDKLNLENSTIAKTHTIIKAALEYTNERDIVKQNVAEKVKPPKHESAEMDYWTEEEVSNFLSVARGERLYYAFHLALMTGMNQSRLLGLRWKDIDLYKKTIHVRQVLNRKKKFTPPKTNNRKRSIALDDHTISFLSFLKSHHKTILKEKMKYRSQYKEHDLVICTRYGTPINYGNFNRIWERLRKKAIDEYGIKHIRFYDLRHTHATILLIQGVNPKIVAERLAILL</sequence>
<comment type="similarity">
    <text evidence="1">Belongs to the 'phage' integrase family.</text>
</comment>
<comment type="caution">
    <text evidence="5">The sequence shown here is derived from an EMBL/GenBank/DDBJ whole genome shotgun (WGS) entry which is preliminary data.</text>
</comment>
<keyword evidence="6" id="KW-1185">Reference proteome</keyword>
<evidence type="ECO:0000256" key="3">
    <source>
        <dbReference type="ARBA" id="ARBA00023172"/>
    </source>
</evidence>
<dbReference type="PROSITE" id="PS51898">
    <property type="entry name" value="TYR_RECOMBINASE"/>
    <property type="match status" value="1"/>
</dbReference>
<dbReference type="PANTHER" id="PTHR30349">
    <property type="entry name" value="PHAGE INTEGRASE-RELATED"/>
    <property type="match status" value="1"/>
</dbReference>
<dbReference type="InterPro" id="IPR011010">
    <property type="entry name" value="DNA_brk_join_enz"/>
</dbReference>
<keyword evidence="3" id="KW-0233">DNA recombination</keyword>
<name>A0ABW2Q223_9BACL</name>
<evidence type="ECO:0000256" key="2">
    <source>
        <dbReference type="ARBA" id="ARBA00023125"/>
    </source>
</evidence>
<dbReference type="Proteomes" id="UP001596505">
    <property type="component" value="Unassembled WGS sequence"/>
</dbReference>
<accession>A0ABW2Q223</accession>
<protein>
    <submittedName>
        <fullName evidence="5">Tyrosine-type recombinase/integrase</fullName>
    </submittedName>
</protein>
<dbReference type="EMBL" id="JBHTCO010000018">
    <property type="protein sequence ID" value="MFC7394095.1"/>
    <property type="molecule type" value="Genomic_DNA"/>
</dbReference>
<proteinExistence type="inferred from homology"/>
<dbReference type="CDD" id="cd01189">
    <property type="entry name" value="INT_ICEBs1_C_like"/>
    <property type="match status" value="1"/>
</dbReference>
<feature type="domain" description="Tyr recombinase" evidence="4">
    <location>
        <begin position="57"/>
        <end position="237"/>
    </location>
</feature>
<dbReference type="Gene3D" id="1.10.150.130">
    <property type="match status" value="1"/>
</dbReference>
<dbReference type="SUPFAM" id="SSF56349">
    <property type="entry name" value="DNA breaking-rejoining enzymes"/>
    <property type="match status" value="1"/>
</dbReference>
<reference evidence="6" key="1">
    <citation type="journal article" date="2019" name="Int. J. Syst. Evol. Microbiol.">
        <title>The Global Catalogue of Microorganisms (GCM) 10K type strain sequencing project: providing services to taxonomists for standard genome sequencing and annotation.</title>
        <authorList>
            <consortium name="The Broad Institute Genomics Platform"/>
            <consortium name="The Broad Institute Genome Sequencing Center for Infectious Disease"/>
            <person name="Wu L."/>
            <person name="Ma J."/>
        </authorList>
    </citation>
    <scope>NUCLEOTIDE SEQUENCE [LARGE SCALE GENOMIC DNA]</scope>
    <source>
        <strain evidence="6">CGMCC 1.16305</strain>
    </source>
</reference>
<dbReference type="InterPro" id="IPR050090">
    <property type="entry name" value="Tyrosine_recombinase_XerCD"/>
</dbReference>
<keyword evidence="2" id="KW-0238">DNA-binding</keyword>
<evidence type="ECO:0000256" key="1">
    <source>
        <dbReference type="ARBA" id="ARBA00008857"/>
    </source>
</evidence>
<organism evidence="5 6">
    <name type="scientific">Scopulibacillus cellulosilyticus</name>
    <dbReference type="NCBI Taxonomy" id="2665665"/>
    <lineage>
        <taxon>Bacteria</taxon>
        <taxon>Bacillati</taxon>
        <taxon>Bacillota</taxon>
        <taxon>Bacilli</taxon>
        <taxon>Bacillales</taxon>
        <taxon>Sporolactobacillaceae</taxon>
        <taxon>Scopulibacillus</taxon>
    </lineage>
</organism>
<evidence type="ECO:0000313" key="6">
    <source>
        <dbReference type="Proteomes" id="UP001596505"/>
    </source>
</evidence>
<dbReference type="InterPro" id="IPR010998">
    <property type="entry name" value="Integrase_recombinase_N"/>
</dbReference>
<dbReference type="InterPro" id="IPR002104">
    <property type="entry name" value="Integrase_catalytic"/>
</dbReference>
<evidence type="ECO:0000313" key="5">
    <source>
        <dbReference type="EMBL" id="MFC7394095.1"/>
    </source>
</evidence>
<dbReference type="RefSeq" id="WP_380967110.1">
    <property type="nucleotide sequence ID" value="NZ_JBHTCO010000018.1"/>
</dbReference>
<dbReference type="InterPro" id="IPR013762">
    <property type="entry name" value="Integrase-like_cat_sf"/>
</dbReference>
<dbReference type="PANTHER" id="PTHR30349:SF64">
    <property type="entry name" value="PROPHAGE INTEGRASE INTD-RELATED"/>
    <property type="match status" value="1"/>
</dbReference>
<dbReference type="Pfam" id="PF00589">
    <property type="entry name" value="Phage_integrase"/>
    <property type="match status" value="1"/>
</dbReference>
<dbReference type="Gene3D" id="1.10.443.10">
    <property type="entry name" value="Intergrase catalytic core"/>
    <property type="match status" value="1"/>
</dbReference>
<evidence type="ECO:0000259" key="4">
    <source>
        <dbReference type="PROSITE" id="PS51898"/>
    </source>
</evidence>
<gene>
    <name evidence="5" type="ORF">ACFQRG_14150</name>
</gene>